<dbReference type="AlphaFoldDB" id="A0A9Q1FNB7"/>
<dbReference type="Proteomes" id="UP001152622">
    <property type="component" value="Chromosome 4"/>
</dbReference>
<gene>
    <name evidence="1" type="ORF">SKAU_G00119920</name>
</gene>
<feature type="non-terminal residue" evidence="1">
    <location>
        <position position="97"/>
    </location>
</feature>
<name>A0A9Q1FNB7_SYNKA</name>
<reference evidence="1" key="1">
    <citation type="journal article" date="2023" name="Science">
        <title>Genome structures resolve the early diversification of teleost fishes.</title>
        <authorList>
            <person name="Parey E."/>
            <person name="Louis A."/>
            <person name="Montfort J."/>
            <person name="Bouchez O."/>
            <person name="Roques C."/>
            <person name="Iampietro C."/>
            <person name="Lluch J."/>
            <person name="Castinel A."/>
            <person name="Donnadieu C."/>
            <person name="Desvignes T."/>
            <person name="Floi Bucao C."/>
            <person name="Jouanno E."/>
            <person name="Wen M."/>
            <person name="Mejri S."/>
            <person name="Dirks R."/>
            <person name="Jansen H."/>
            <person name="Henkel C."/>
            <person name="Chen W.J."/>
            <person name="Zahm M."/>
            <person name="Cabau C."/>
            <person name="Klopp C."/>
            <person name="Thompson A.W."/>
            <person name="Robinson-Rechavi M."/>
            <person name="Braasch I."/>
            <person name="Lecointre G."/>
            <person name="Bobe J."/>
            <person name="Postlethwait J.H."/>
            <person name="Berthelot C."/>
            <person name="Roest Crollius H."/>
            <person name="Guiguen Y."/>
        </authorList>
    </citation>
    <scope>NUCLEOTIDE SEQUENCE</scope>
    <source>
        <strain evidence="1">WJC10195</strain>
    </source>
</reference>
<comment type="caution">
    <text evidence="1">The sequence shown here is derived from an EMBL/GenBank/DDBJ whole genome shotgun (WGS) entry which is preliminary data.</text>
</comment>
<keyword evidence="2" id="KW-1185">Reference proteome</keyword>
<evidence type="ECO:0000313" key="2">
    <source>
        <dbReference type="Proteomes" id="UP001152622"/>
    </source>
</evidence>
<proteinExistence type="predicted"/>
<accession>A0A9Q1FNB7</accession>
<sequence length="97" mass="10694">AEAVRGTKVTRTKSPRPKRTVELRSAFTRRGLLPAGIITRGVFHACAIEQTMTVLPAQEEPVRKDLSFQSLSCSRVTGAVCENLYFSESRSPGSRRS</sequence>
<evidence type="ECO:0000313" key="1">
    <source>
        <dbReference type="EMBL" id="KAJ8363161.1"/>
    </source>
</evidence>
<dbReference type="EMBL" id="JAINUF010000004">
    <property type="protein sequence ID" value="KAJ8363161.1"/>
    <property type="molecule type" value="Genomic_DNA"/>
</dbReference>
<protein>
    <submittedName>
        <fullName evidence="1">Uncharacterized protein</fullName>
    </submittedName>
</protein>
<organism evidence="1 2">
    <name type="scientific">Synaphobranchus kaupii</name>
    <name type="common">Kaup's arrowtooth eel</name>
    <dbReference type="NCBI Taxonomy" id="118154"/>
    <lineage>
        <taxon>Eukaryota</taxon>
        <taxon>Metazoa</taxon>
        <taxon>Chordata</taxon>
        <taxon>Craniata</taxon>
        <taxon>Vertebrata</taxon>
        <taxon>Euteleostomi</taxon>
        <taxon>Actinopterygii</taxon>
        <taxon>Neopterygii</taxon>
        <taxon>Teleostei</taxon>
        <taxon>Anguilliformes</taxon>
        <taxon>Synaphobranchidae</taxon>
        <taxon>Synaphobranchus</taxon>
    </lineage>
</organism>